<accession>A0A8B6EM81</accession>
<protein>
    <submittedName>
        <fullName evidence="2">Uncharacterized protein</fullName>
    </submittedName>
</protein>
<feature type="region of interest" description="Disordered" evidence="1">
    <location>
        <begin position="1"/>
        <end position="156"/>
    </location>
</feature>
<dbReference type="OrthoDB" id="10428310at2759"/>
<dbReference type="EMBL" id="UYJE01005394">
    <property type="protein sequence ID" value="VDI37046.1"/>
    <property type="molecule type" value="Genomic_DNA"/>
</dbReference>
<reference evidence="2" key="1">
    <citation type="submission" date="2018-11" db="EMBL/GenBank/DDBJ databases">
        <authorList>
            <person name="Alioto T."/>
            <person name="Alioto T."/>
        </authorList>
    </citation>
    <scope>NUCLEOTIDE SEQUENCE</scope>
</reference>
<gene>
    <name evidence="2" type="ORF">MGAL_10B021487</name>
</gene>
<keyword evidence="3" id="KW-1185">Reference proteome</keyword>
<evidence type="ECO:0000313" key="3">
    <source>
        <dbReference type="Proteomes" id="UP000596742"/>
    </source>
</evidence>
<dbReference type="AlphaFoldDB" id="A0A8B6EM81"/>
<feature type="compositionally biased region" description="Basic and acidic residues" evidence="1">
    <location>
        <begin position="32"/>
        <end position="43"/>
    </location>
</feature>
<proteinExistence type="predicted"/>
<dbReference type="Proteomes" id="UP000596742">
    <property type="component" value="Unassembled WGS sequence"/>
</dbReference>
<feature type="compositionally biased region" description="Basic and acidic residues" evidence="1">
    <location>
        <begin position="122"/>
        <end position="132"/>
    </location>
</feature>
<sequence>MLLTFPTAGSYPICRGGDKRPPIHDQQSQKAPESHRESVEAKKPPPNNEDILELPSQSVEEKRPPPNDEDNQELPSHSEEEKTPPTNDEQSQNEHGPTNRIGEKNRPARKNRKKPGSLDQSDGEKTASEKNKAKGKGRRQGRQPDNRKRINTNGKQ</sequence>
<organism evidence="2 3">
    <name type="scientific">Mytilus galloprovincialis</name>
    <name type="common">Mediterranean mussel</name>
    <dbReference type="NCBI Taxonomy" id="29158"/>
    <lineage>
        <taxon>Eukaryota</taxon>
        <taxon>Metazoa</taxon>
        <taxon>Spiralia</taxon>
        <taxon>Lophotrochozoa</taxon>
        <taxon>Mollusca</taxon>
        <taxon>Bivalvia</taxon>
        <taxon>Autobranchia</taxon>
        <taxon>Pteriomorphia</taxon>
        <taxon>Mytilida</taxon>
        <taxon>Mytiloidea</taxon>
        <taxon>Mytilidae</taxon>
        <taxon>Mytilinae</taxon>
        <taxon>Mytilus</taxon>
    </lineage>
</organism>
<name>A0A8B6EM81_MYTGA</name>
<feature type="compositionally biased region" description="Polar residues" evidence="1">
    <location>
        <begin position="84"/>
        <end position="96"/>
    </location>
</feature>
<evidence type="ECO:0000313" key="2">
    <source>
        <dbReference type="EMBL" id="VDI37046.1"/>
    </source>
</evidence>
<comment type="caution">
    <text evidence="2">The sequence shown here is derived from an EMBL/GenBank/DDBJ whole genome shotgun (WGS) entry which is preliminary data.</text>
</comment>
<evidence type="ECO:0000256" key="1">
    <source>
        <dbReference type="SAM" id="MobiDB-lite"/>
    </source>
</evidence>